<evidence type="ECO:0000313" key="1">
    <source>
        <dbReference type="EMBL" id="MFC7339482.1"/>
    </source>
</evidence>
<comment type="caution">
    <text evidence="1">The sequence shown here is derived from an EMBL/GenBank/DDBJ whole genome shotgun (WGS) entry which is preliminary data.</text>
</comment>
<dbReference type="Proteomes" id="UP001596472">
    <property type="component" value="Unassembled WGS sequence"/>
</dbReference>
<keyword evidence="2" id="KW-1185">Reference proteome</keyword>
<dbReference type="RefSeq" id="WP_379716385.1">
    <property type="nucleotide sequence ID" value="NZ_JBHTBS010000018.1"/>
</dbReference>
<evidence type="ECO:0000313" key="2">
    <source>
        <dbReference type="Proteomes" id="UP001596472"/>
    </source>
</evidence>
<dbReference type="EMBL" id="JBHTBS010000018">
    <property type="protein sequence ID" value="MFC7339482.1"/>
    <property type="molecule type" value="Genomic_DNA"/>
</dbReference>
<organism evidence="1 2">
    <name type="scientific">Haloferula chungangensis</name>
    <dbReference type="NCBI Taxonomy" id="1048331"/>
    <lineage>
        <taxon>Bacteria</taxon>
        <taxon>Pseudomonadati</taxon>
        <taxon>Verrucomicrobiota</taxon>
        <taxon>Verrucomicrobiia</taxon>
        <taxon>Verrucomicrobiales</taxon>
        <taxon>Verrucomicrobiaceae</taxon>
        <taxon>Haloferula</taxon>
    </lineage>
</organism>
<protein>
    <submittedName>
        <fullName evidence="1">Uncharacterized protein</fullName>
    </submittedName>
</protein>
<proteinExistence type="predicted"/>
<name>A0ABW2LES5_9BACT</name>
<accession>A0ABW2LES5</accession>
<reference evidence="2" key="1">
    <citation type="journal article" date="2019" name="Int. J. Syst. Evol. Microbiol.">
        <title>The Global Catalogue of Microorganisms (GCM) 10K type strain sequencing project: providing services to taxonomists for standard genome sequencing and annotation.</title>
        <authorList>
            <consortium name="The Broad Institute Genomics Platform"/>
            <consortium name="The Broad Institute Genome Sequencing Center for Infectious Disease"/>
            <person name="Wu L."/>
            <person name="Ma J."/>
        </authorList>
    </citation>
    <scope>NUCLEOTIDE SEQUENCE [LARGE SCALE GENOMIC DNA]</scope>
    <source>
        <strain evidence="2">CGMCC 4.1467</strain>
    </source>
</reference>
<sequence>MKPIPTKPVWYLIGRTEDGDVKAIERYWTANDAALALKLKSSDLDELTYSIDESESIIPDRTLPTDQQRVEIGQFLHRAFVVLRSISYGRENFKAIEKLTDILHNFPTEMFDPDRWDWNSYIYALRKFEEEFREVQTANLAAMLEGIRDNAQHIASDRPL</sequence>
<gene>
    <name evidence="1" type="ORF">ACFQY0_19980</name>
</gene>